<dbReference type="InterPro" id="IPR006116">
    <property type="entry name" value="NT_2-5OAS_ClassI-CCAase"/>
</dbReference>
<organism evidence="2 3">
    <name type="scientific">Paraburkholderia phenoliruptrix</name>
    <dbReference type="NCBI Taxonomy" id="252970"/>
    <lineage>
        <taxon>Bacteria</taxon>
        <taxon>Pseudomonadati</taxon>
        <taxon>Pseudomonadota</taxon>
        <taxon>Betaproteobacteria</taxon>
        <taxon>Burkholderiales</taxon>
        <taxon>Burkholderiaceae</taxon>
        <taxon>Paraburkholderia</taxon>
    </lineage>
</organism>
<protein>
    <recommendedName>
        <fullName evidence="4">Polymerase nucleotidyl transferase domain-containing protein</fullName>
    </recommendedName>
</protein>
<name>A0ABV3WJX9_9BURK</name>
<dbReference type="Proteomes" id="UP001558535">
    <property type="component" value="Unassembled WGS sequence"/>
</dbReference>
<evidence type="ECO:0000313" key="3">
    <source>
        <dbReference type="Proteomes" id="UP001558535"/>
    </source>
</evidence>
<dbReference type="CDD" id="cd05400">
    <property type="entry name" value="NT_2-5OAS_ClassI-CCAase"/>
    <property type="match status" value="1"/>
</dbReference>
<keyword evidence="3" id="KW-1185">Reference proteome</keyword>
<dbReference type="InterPro" id="IPR043519">
    <property type="entry name" value="NT_sf"/>
</dbReference>
<dbReference type="Pfam" id="PF18144">
    <property type="entry name" value="SMODS"/>
    <property type="match status" value="1"/>
</dbReference>
<reference evidence="2 3" key="1">
    <citation type="submission" date="2024-07" db="EMBL/GenBank/DDBJ databases">
        <title>A survey of Mimosa microsymbionts across Brazilian biomes reveals a high diversity of Paraburkholderia nodulating endemic species, but also that Cupriavidus is common as a symbiont of widespread species.</title>
        <authorList>
            <person name="Rouws L."/>
            <person name="Barauna A."/>
            <person name="Beukes C."/>
            <person name="Rouws J.R.C."/>
            <person name="De Faria S.M."/>
            <person name="Gross E."/>
            <person name="Bueno Dos Reis Junior F."/>
            <person name="Simon M.F."/>
            <person name="Maluk M."/>
            <person name="Odee D.W."/>
            <person name="Kenicer G."/>
            <person name="Young J.P.W."/>
            <person name="Reis V.M."/>
            <person name="Zilli J."/>
            <person name="James E.K."/>
        </authorList>
    </citation>
    <scope>NUCLEOTIDE SEQUENCE [LARGE SCALE GENOMIC DNA]</scope>
    <source>
        <strain evidence="2 3">BR14375</strain>
    </source>
</reference>
<evidence type="ECO:0000313" key="2">
    <source>
        <dbReference type="EMBL" id="MEX3753557.1"/>
    </source>
</evidence>
<gene>
    <name evidence="2" type="ORF">AB3X84_26515</name>
</gene>
<sequence length="289" mass="32807">MMAFTPDSAFDQYYVNINLSGDFRTLAAQRRDHILGLLANRFNVIDTFAGSSIPKYTALRNHADLDVFVVLHYGIHCKGKRPSEVLLEVRQALAAKPRVRRNGQAVTLTYAGFPDVDVVPVFFASHDGQRYEDALYLSVPDMNTETWIRSTPKAHSDRIDAAAIAYGGMFRRAIKMMKHWNWRHGDILRSFHIEVLALTAMSAADFSSISFAMYKFFSVISEHMLVPLHHEDGRVDEYLSASDRQTLLTRLNSVKENASQAWLDGFLGNHEASITRWRNIFGEEFPAYG</sequence>
<evidence type="ECO:0000256" key="1">
    <source>
        <dbReference type="ARBA" id="ARBA00023118"/>
    </source>
</evidence>
<proteinExistence type="predicted"/>
<dbReference type="RefSeq" id="WP_368577160.1">
    <property type="nucleotide sequence ID" value="NZ_JBFPKB010000016.1"/>
</dbReference>
<comment type="caution">
    <text evidence="2">The sequence shown here is derived from an EMBL/GenBank/DDBJ whole genome shotgun (WGS) entry which is preliminary data.</text>
</comment>
<dbReference type="EMBL" id="JBFPKE010000015">
    <property type="protein sequence ID" value="MEX3753557.1"/>
    <property type="molecule type" value="Genomic_DNA"/>
</dbReference>
<accession>A0ABV3WJX9</accession>
<dbReference type="Gene3D" id="3.30.460.10">
    <property type="entry name" value="Beta Polymerase, domain 2"/>
    <property type="match status" value="1"/>
</dbReference>
<dbReference type="SUPFAM" id="SSF81301">
    <property type="entry name" value="Nucleotidyltransferase"/>
    <property type="match status" value="1"/>
</dbReference>
<keyword evidence="1" id="KW-0051">Antiviral defense</keyword>
<evidence type="ECO:0008006" key="4">
    <source>
        <dbReference type="Google" id="ProtNLM"/>
    </source>
</evidence>